<dbReference type="AlphaFoldDB" id="E2ANT7"/>
<proteinExistence type="predicted"/>
<reference evidence="1 2" key="1">
    <citation type="journal article" date="2010" name="Science">
        <title>Genomic comparison of the ants Camponotus floridanus and Harpegnathos saltator.</title>
        <authorList>
            <person name="Bonasio R."/>
            <person name="Zhang G."/>
            <person name="Ye C."/>
            <person name="Mutti N.S."/>
            <person name="Fang X."/>
            <person name="Qin N."/>
            <person name="Donahue G."/>
            <person name="Yang P."/>
            <person name="Li Q."/>
            <person name="Li C."/>
            <person name="Zhang P."/>
            <person name="Huang Z."/>
            <person name="Berger S.L."/>
            <person name="Reinberg D."/>
            <person name="Wang J."/>
            <person name="Liebig J."/>
        </authorList>
    </citation>
    <scope>NUCLEOTIDE SEQUENCE [LARGE SCALE GENOMIC DNA]</scope>
    <source>
        <strain evidence="2">C129</strain>
    </source>
</reference>
<sequence length="78" mass="8597">MSMRALKLKRSGANDGRKFDSPANFVFEFSPHLADETLPALRTVRVTSYREQIASVALKGQTEGPHTVALPPFGIVRI</sequence>
<evidence type="ECO:0000313" key="1">
    <source>
        <dbReference type="EMBL" id="EFN64907.1"/>
    </source>
</evidence>
<accession>E2ANT7</accession>
<protein>
    <submittedName>
        <fullName evidence="1">Uncharacterized protein</fullName>
    </submittedName>
</protein>
<gene>
    <name evidence="1" type="ORF">EAG_14643</name>
</gene>
<evidence type="ECO:0000313" key="2">
    <source>
        <dbReference type="Proteomes" id="UP000000311"/>
    </source>
</evidence>
<organism evidence="2">
    <name type="scientific">Camponotus floridanus</name>
    <name type="common">Florida carpenter ant</name>
    <dbReference type="NCBI Taxonomy" id="104421"/>
    <lineage>
        <taxon>Eukaryota</taxon>
        <taxon>Metazoa</taxon>
        <taxon>Ecdysozoa</taxon>
        <taxon>Arthropoda</taxon>
        <taxon>Hexapoda</taxon>
        <taxon>Insecta</taxon>
        <taxon>Pterygota</taxon>
        <taxon>Neoptera</taxon>
        <taxon>Endopterygota</taxon>
        <taxon>Hymenoptera</taxon>
        <taxon>Apocrita</taxon>
        <taxon>Aculeata</taxon>
        <taxon>Formicoidea</taxon>
        <taxon>Formicidae</taxon>
        <taxon>Formicinae</taxon>
        <taxon>Camponotus</taxon>
    </lineage>
</organism>
<name>E2ANT7_CAMFO</name>
<dbReference type="EMBL" id="GL441336">
    <property type="protein sequence ID" value="EFN64907.1"/>
    <property type="molecule type" value="Genomic_DNA"/>
</dbReference>
<dbReference type="Proteomes" id="UP000000311">
    <property type="component" value="Unassembled WGS sequence"/>
</dbReference>
<dbReference type="InParanoid" id="E2ANT7"/>
<keyword evidence="2" id="KW-1185">Reference proteome</keyword>